<keyword evidence="2" id="KW-1185">Reference proteome</keyword>
<organism evidence="1 2">
    <name type="scientific">Cuscuta europaea</name>
    <name type="common">European dodder</name>
    <dbReference type="NCBI Taxonomy" id="41803"/>
    <lineage>
        <taxon>Eukaryota</taxon>
        <taxon>Viridiplantae</taxon>
        <taxon>Streptophyta</taxon>
        <taxon>Embryophyta</taxon>
        <taxon>Tracheophyta</taxon>
        <taxon>Spermatophyta</taxon>
        <taxon>Magnoliopsida</taxon>
        <taxon>eudicotyledons</taxon>
        <taxon>Gunneridae</taxon>
        <taxon>Pentapetalae</taxon>
        <taxon>asterids</taxon>
        <taxon>lamiids</taxon>
        <taxon>Solanales</taxon>
        <taxon>Convolvulaceae</taxon>
        <taxon>Cuscuteae</taxon>
        <taxon>Cuscuta</taxon>
        <taxon>Cuscuta subgen. Cuscuta</taxon>
    </lineage>
</organism>
<dbReference type="AlphaFoldDB" id="A0A9P0ZL72"/>
<dbReference type="EMBL" id="CAMAPE010000045">
    <property type="protein sequence ID" value="CAH9104255.1"/>
    <property type="molecule type" value="Genomic_DNA"/>
</dbReference>
<evidence type="ECO:0000313" key="2">
    <source>
        <dbReference type="Proteomes" id="UP001152484"/>
    </source>
</evidence>
<proteinExistence type="predicted"/>
<reference evidence="1" key="1">
    <citation type="submission" date="2022-07" db="EMBL/GenBank/DDBJ databases">
        <authorList>
            <person name="Macas J."/>
            <person name="Novak P."/>
            <person name="Neumann P."/>
        </authorList>
    </citation>
    <scope>NUCLEOTIDE SEQUENCE</scope>
</reference>
<accession>A0A9P0ZL72</accession>
<comment type="caution">
    <text evidence="1">The sequence shown here is derived from an EMBL/GenBank/DDBJ whole genome shotgun (WGS) entry which is preliminary data.</text>
</comment>
<dbReference type="Proteomes" id="UP001152484">
    <property type="component" value="Unassembled WGS sequence"/>
</dbReference>
<sequence length="78" mass="8424">MSCSPFSHLFSTISAHNHSNFTSPMDFVVIVLSGNQRRSLIIVLSAGHRSTTISPEEKAAVPEDTVLVLYEVGGNDHA</sequence>
<gene>
    <name evidence="1" type="ORF">CEURO_LOCUS16481</name>
</gene>
<name>A0A9P0ZL72_CUSEU</name>
<evidence type="ECO:0000313" key="1">
    <source>
        <dbReference type="EMBL" id="CAH9104255.1"/>
    </source>
</evidence>
<protein>
    <submittedName>
        <fullName evidence="1">Uncharacterized protein</fullName>
    </submittedName>
</protein>